<dbReference type="eggNOG" id="COG1872">
    <property type="taxonomic scope" value="Bacteria"/>
</dbReference>
<dbReference type="NCBIfam" id="TIGR00251">
    <property type="entry name" value="DUF167 family protein"/>
    <property type="match status" value="1"/>
</dbReference>
<dbReference type="Gene3D" id="3.30.1200.10">
    <property type="entry name" value="YggU-like"/>
    <property type="match status" value="1"/>
</dbReference>
<keyword evidence="4" id="KW-1185">Reference proteome</keyword>
<dbReference type="OrthoDB" id="9800587at2"/>
<comment type="similarity">
    <text evidence="1 2">Belongs to the UPF0235 family.</text>
</comment>
<dbReference type="Pfam" id="PF02594">
    <property type="entry name" value="DUF167"/>
    <property type="match status" value="1"/>
</dbReference>
<dbReference type="AlphaFoldDB" id="V6DG41"/>
<gene>
    <name evidence="3" type="ORF">BABL1_gene_449</name>
</gene>
<dbReference type="RefSeq" id="WP_023791899.1">
    <property type="nucleotide sequence ID" value="NC_023003.1"/>
</dbReference>
<dbReference type="EMBL" id="HG793133">
    <property type="protein sequence ID" value="CDK30567.1"/>
    <property type="molecule type" value="Genomic_DNA"/>
</dbReference>
<sequence length="95" mass="10561">MSVIIAIKVTPKSKCSKILLDKSGRLCIHLTSVPENGKANYELIKLLSKLIKVPQSNIEIVSGLTSRLKKIKITGFLTQEEVLNKLNLSVQNKLF</sequence>
<name>V6DG41_9BACT</name>
<dbReference type="HAMAP" id="MF_00634">
    <property type="entry name" value="UPF0235"/>
    <property type="match status" value="1"/>
</dbReference>
<dbReference type="PANTHER" id="PTHR13420">
    <property type="entry name" value="UPF0235 PROTEIN C15ORF40"/>
    <property type="match status" value="1"/>
</dbReference>
<dbReference type="SMART" id="SM01152">
    <property type="entry name" value="DUF167"/>
    <property type="match status" value="1"/>
</dbReference>
<dbReference type="KEGG" id="dpb:BABL1_gene_449"/>
<dbReference type="SUPFAM" id="SSF69786">
    <property type="entry name" value="YggU-like"/>
    <property type="match status" value="1"/>
</dbReference>
<proteinExistence type="inferred from homology"/>
<protein>
    <recommendedName>
        <fullName evidence="2">UPF0235 protein BABL1_gene_449</fullName>
    </recommendedName>
</protein>
<dbReference type="PANTHER" id="PTHR13420:SF7">
    <property type="entry name" value="UPF0235 PROTEIN C15ORF40"/>
    <property type="match status" value="1"/>
</dbReference>
<evidence type="ECO:0000313" key="4">
    <source>
        <dbReference type="Proteomes" id="UP000018769"/>
    </source>
</evidence>
<accession>V6DG41</accession>
<evidence type="ECO:0000256" key="1">
    <source>
        <dbReference type="ARBA" id="ARBA00010364"/>
    </source>
</evidence>
<dbReference type="InterPro" id="IPR003746">
    <property type="entry name" value="DUF167"/>
</dbReference>
<evidence type="ECO:0000313" key="3">
    <source>
        <dbReference type="EMBL" id="CDK30567.1"/>
    </source>
</evidence>
<organism evidence="3 4">
    <name type="scientific">Candidatus Babela massiliensis</name>
    <dbReference type="NCBI Taxonomy" id="673862"/>
    <lineage>
        <taxon>Bacteria</taxon>
        <taxon>Candidatus Babelota</taxon>
        <taxon>Candidatus Babeliae</taxon>
        <taxon>Candidatus Babeliales</taxon>
        <taxon>Candidatus Babeliaceae</taxon>
        <taxon>Candidatus Babela</taxon>
    </lineage>
</organism>
<dbReference type="Proteomes" id="UP000018769">
    <property type="component" value="Chromosome I"/>
</dbReference>
<dbReference type="STRING" id="673862.BABL1_gene_449"/>
<dbReference type="HOGENOM" id="CLU_130694_6_0_7"/>
<evidence type="ECO:0000256" key="2">
    <source>
        <dbReference type="HAMAP-Rule" id="MF_00634"/>
    </source>
</evidence>
<dbReference type="InterPro" id="IPR036591">
    <property type="entry name" value="YggU-like_sf"/>
</dbReference>
<reference evidence="3 4" key="1">
    <citation type="journal article" date="2015" name="Biol. Direct">
        <title>Babela massiliensis, a representative of a widespread bacterial phylum with unusual adaptations to parasitism in amoebae.</title>
        <authorList>
            <person name="Pagnier I."/>
            <person name="Yutin N."/>
            <person name="Croce O."/>
            <person name="Makarova K.S."/>
            <person name="Wolf Y.I."/>
            <person name="Benamar S."/>
            <person name="Raoult D."/>
            <person name="Koonin E.V."/>
            <person name="La Scola B."/>
        </authorList>
    </citation>
    <scope>NUCLEOTIDE SEQUENCE [LARGE SCALE GENOMIC DNA]</scope>
    <source>
        <strain evidence="4">BABL1</strain>
    </source>
</reference>
<dbReference type="GO" id="GO:0005737">
    <property type="term" value="C:cytoplasm"/>
    <property type="evidence" value="ECO:0007669"/>
    <property type="project" value="TreeGrafter"/>
</dbReference>